<dbReference type="Pfam" id="PF01261">
    <property type="entry name" value="AP_endonuc_2"/>
    <property type="match status" value="1"/>
</dbReference>
<dbReference type="InterPro" id="IPR013022">
    <property type="entry name" value="Xyl_isomerase-like_TIM-brl"/>
</dbReference>
<dbReference type="InterPro" id="IPR029068">
    <property type="entry name" value="Glyas_Bleomycin-R_OHBP_Dase"/>
</dbReference>
<dbReference type="PROSITE" id="PS51819">
    <property type="entry name" value="VOC"/>
    <property type="match status" value="2"/>
</dbReference>
<feature type="binding site" evidence="1">
    <location>
        <position position="593"/>
    </location>
    <ligand>
        <name>Mg(2+)</name>
        <dbReference type="ChEBI" id="CHEBI:18420"/>
    </ligand>
</feature>
<dbReference type="Gene3D" id="3.20.20.150">
    <property type="entry name" value="Divalent-metal-dependent TIM barrel enzymes"/>
    <property type="match status" value="1"/>
</dbReference>
<dbReference type="SUPFAM" id="SSF54593">
    <property type="entry name" value="Glyoxalase/Bleomycin resistance protein/Dihydroxybiphenyl dioxygenase"/>
    <property type="match status" value="1"/>
</dbReference>
<reference evidence="3" key="1">
    <citation type="submission" date="2019-09" db="EMBL/GenBank/DDBJ databases">
        <title>Characterisation of the sponge microbiome using genome-centric metagenomics.</title>
        <authorList>
            <person name="Engelberts J.P."/>
            <person name="Robbins S.J."/>
            <person name="De Goeij J.M."/>
            <person name="Aranda M."/>
            <person name="Bell S.C."/>
            <person name="Webster N.S."/>
        </authorList>
    </citation>
    <scope>NUCLEOTIDE SEQUENCE</scope>
    <source>
        <strain evidence="3">SB0664_bin_43</strain>
    </source>
</reference>
<dbReference type="EC" id="4.2.1.118" evidence="1"/>
<dbReference type="GO" id="GO:0046872">
    <property type="term" value="F:metal ion binding"/>
    <property type="evidence" value="ECO:0007669"/>
    <property type="project" value="UniProtKB-UniRule"/>
</dbReference>
<dbReference type="HAMAP" id="MF_02238">
    <property type="entry name" value="DSD"/>
    <property type="match status" value="1"/>
</dbReference>
<feature type="binding site" evidence="1">
    <location>
        <position position="438"/>
    </location>
    <ligand>
        <name>Mg(2+)</name>
        <dbReference type="ChEBI" id="CHEBI:18420"/>
    </ligand>
</feature>
<keyword evidence="3" id="KW-0413">Isomerase</keyword>
<feature type="binding site" evidence="1">
    <location>
        <position position="165"/>
    </location>
    <ligand>
        <name>a divalent metal cation</name>
        <dbReference type="ChEBI" id="CHEBI:60240"/>
        <note>catalytic</note>
    </ligand>
</feature>
<feature type="binding site" evidence="1">
    <location>
        <position position="239"/>
    </location>
    <ligand>
        <name>a divalent metal cation</name>
        <dbReference type="ChEBI" id="CHEBI:60240"/>
        <note>catalytic</note>
    </ligand>
</feature>
<comment type="function">
    <text evidence="1">Catalyzes the conversion of 3-dehydroshikimate to protocatechuate (3,4-dihydroxybenzoate), a common intermediate of quinate and shikimate degradation pathways.</text>
</comment>
<name>A0A6B0Y6Y1_9RHOB</name>
<evidence type="ECO:0000259" key="2">
    <source>
        <dbReference type="PROSITE" id="PS51819"/>
    </source>
</evidence>
<organism evidence="3">
    <name type="scientific">Boseongicola sp. SB0664_bin_43</name>
    <dbReference type="NCBI Taxonomy" id="2604844"/>
    <lineage>
        <taxon>Bacteria</taxon>
        <taxon>Pseudomonadati</taxon>
        <taxon>Pseudomonadota</taxon>
        <taxon>Alphaproteobacteria</taxon>
        <taxon>Rhodobacterales</taxon>
        <taxon>Paracoccaceae</taxon>
        <taxon>Boseongicola</taxon>
    </lineage>
</organism>
<feature type="binding site" evidence="1">
    <location>
        <position position="134"/>
    </location>
    <ligand>
        <name>a divalent metal cation</name>
        <dbReference type="ChEBI" id="CHEBI:60240"/>
        <note>catalytic</note>
    </ligand>
</feature>
<comment type="cofactor">
    <cofactor evidence="1">
        <name>a divalent metal cation</name>
        <dbReference type="ChEBI" id="CHEBI:60240"/>
    </cofactor>
</comment>
<comment type="catalytic activity">
    <reaction evidence="1">
        <text>3-dehydroshikimate = 3,4-dihydroxybenzoate + H2O</text>
        <dbReference type="Rhea" id="RHEA:24848"/>
        <dbReference type="ChEBI" id="CHEBI:15377"/>
        <dbReference type="ChEBI" id="CHEBI:16630"/>
        <dbReference type="ChEBI" id="CHEBI:36241"/>
        <dbReference type="EC" id="4.2.1.118"/>
    </reaction>
</comment>
<evidence type="ECO:0000313" key="3">
    <source>
        <dbReference type="EMBL" id="MXY34886.1"/>
    </source>
</evidence>
<keyword evidence="1" id="KW-0456">Lyase</keyword>
<keyword evidence="3" id="KW-0670">Pyruvate</keyword>
<dbReference type="InterPro" id="IPR050312">
    <property type="entry name" value="IolE/XylAMocC-like"/>
</dbReference>
<sequence>MKTGIATVSIAGDLPEKLAAIAAAGFDGVEIFEQDFIAHDSGPRDVGKMVRDLGLEILLFQPFRDFEGLPEPDRTRAFERAKRKFDVMQDLGTDLMLICSSVHPKALGGIDRAADDLNALGDVAIEHGLRVGYEALAWGTHVNDHRDAWEIVRRADHPGIGLIVDSFHTLGRKLSPESVRRIPGDKIFFVQLADAPLIEMDLLYWSRHFRNMPGEGDLDVRAFMQAVAATGYDGPISLEVFNDQFRGGSPRAIAEDGMRSLLALMDDVNRIEPPPHLDVPSMPPRAEIEGVEFIEFAADEIEANRLGAPLTTLGFTNAADHINKDVSLWTQGEINIVVNTEREGFAHSAYLSRGTSICDIGLRVKDAAGTVRRAEALQVKLFHQRIDQGELHLPAIHSVGGGVMHFLDAASGLTDVRDVEFTTTGNALEGAGLTRVDHVAQTMGHDEMLAWSLFYTSLFEASKRPVVDVVDPGGIVRSQVIESPDASLRITLNGADSDRTLAGRFVAGRLGSAVQHVAFESNDLFETERQLRGRGFQALPIPGNYYDDLEARFGLGGGMLERLREGNILYDEDDCGQFLQLYSTPYGDGFFFEIAERRQGYGGYGAANAPFRAAAMKRLVSREPRTSALLHKLPQLFIAAWHPVLVDWTTFSPRLRA</sequence>
<dbReference type="PANTHER" id="PTHR12110:SF21">
    <property type="entry name" value="XYLOSE ISOMERASE-LIKE TIM BARREL DOMAIN-CONTAINING PROTEIN"/>
    <property type="match status" value="1"/>
</dbReference>
<dbReference type="GO" id="GO:0016853">
    <property type="term" value="F:isomerase activity"/>
    <property type="evidence" value="ECO:0007669"/>
    <property type="project" value="UniProtKB-KW"/>
</dbReference>
<dbReference type="InterPro" id="IPR036237">
    <property type="entry name" value="Xyl_isomerase-like_sf"/>
</dbReference>
<feature type="domain" description="VOC" evidence="2">
    <location>
        <begin position="290"/>
        <end position="409"/>
    </location>
</feature>
<protein>
    <recommendedName>
        <fullName evidence="1">3-dehydroshikimate dehydratase</fullName>
        <shortName evidence="1">DSD</shortName>
        <ecNumber evidence="1">4.2.1.118</ecNumber>
    </recommendedName>
</protein>
<dbReference type="EMBL" id="VXRY01000516">
    <property type="protein sequence ID" value="MXY34886.1"/>
    <property type="molecule type" value="Genomic_DNA"/>
</dbReference>
<feature type="domain" description="VOC" evidence="2">
    <location>
        <begin position="435"/>
        <end position="584"/>
    </location>
</feature>
<dbReference type="InterPro" id="IPR043700">
    <property type="entry name" value="DSD"/>
</dbReference>
<dbReference type="GO" id="GO:0046279">
    <property type="term" value="P:3,4-dihydroxybenzoate biosynthetic process"/>
    <property type="evidence" value="ECO:0007669"/>
    <property type="project" value="UniProtKB-UniRule"/>
</dbReference>
<dbReference type="PANTHER" id="PTHR12110">
    <property type="entry name" value="HYDROXYPYRUVATE ISOMERASE"/>
    <property type="match status" value="1"/>
</dbReference>
<dbReference type="SUPFAM" id="SSF51658">
    <property type="entry name" value="Xylose isomerase-like"/>
    <property type="match status" value="1"/>
</dbReference>
<dbReference type="InterPro" id="IPR037523">
    <property type="entry name" value="VOC_core"/>
</dbReference>
<dbReference type="Pfam" id="PF14696">
    <property type="entry name" value="Glyoxalase_5"/>
    <property type="match status" value="1"/>
</dbReference>
<evidence type="ECO:0000256" key="1">
    <source>
        <dbReference type="HAMAP-Rule" id="MF_02238"/>
    </source>
</evidence>
<comment type="similarity">
    <text evidence="1">Belongs to the bacterial two-domain DSD family.</text>
</comment>
<dbReference type="AlphaFoldDB" id="A0A6B0Y6Y1"/>
<feature type="binding site" evidence="1">
    <location>
        <position position="191"/>
    </location>
    <ligand>
        <name>a divalent metal cation</name>
        <dbReference type="ChEBI" id="CHEBI:60240"/>
        <note>catalytic</note>
    </ligand>
</feature>
<dbReference type="UniPathway" id="UPA00088"/>
<dbReference type="Gene3D" id="3.10.180.10">
    <property type="entry name" value="2,3-Dihydroxybiphenyl 1,2-Dioxygenase, domain 1"/>
    <property type="match status" value="2"/>
</dbReference>
<keyword evidence="1" id="KW-0479">Metal-binding</keyword>
<proteinExistence type="inferred from homology"/>
<gene>
    <name evidence="3" type="ORF">F4Y60_12535</name>
</gene>
<dbReference type="GO" id="GO:0046565">
    <property type="term" value="F:3-dehydroshikimate dehydratase activity"/>
    <property type="evidence" value="ECO:0007669"/>
    <property type="project" value="UniProtKB-UniRule"/>
</dbReference>
<feature type="binding site" evidence="1">
    <location>
        <position position="516"/>
    </location>
    <ligand>
        <name>Mg(2+)</name>
        <dbReference type="ChEBI" id="CHEBI:18420"/>
    </ligand>
</feature>
<accession>A0A6B0Y6Y1</accession>
<comment type="pathway">
    <text evidence="1">Aromatic compound metabolism; 3,4-dihydroxybenzoate biosynthesis.</text>
</comment>
<comment type="caution">
    <text evidence="3">The sequence shown here is derived from an EMBL/GenBank/DDBJ whole genome shotgun (WGS) entry which is preliminary data.</text>
</comment>